<name>A0A346XZU8_9ACTN</name>
<evidence type="ECO:0000259" key="1">
    <source>
        <dbReference type="Pfam" id="PF07883"/>
    </source>
</evidence>
<protein>
    <submittedName>
        <fullName evidence="2">Putative conserved protein, contains double-stranded beta-helix domain</fullName>
    </submittedName>
</protein>
<dbReference type="Gene3D" id="2.60.120.10">
    <property type="entry name" value="Jelly Rolls"/>
    <property type="match status" value="1"/>
</dbReference>
<dbReference type="PANTHER" id="PTHR36440:SF1">
    <property type="entry name" value="PUTATIVE (AFU_ORTHOLOGUE AFUA_8G07350)-RELATED"/>
    <property type="match status" value="1"/>
</dbReference>
<dbReference type="InterPro" id="IPR013096">
    <property type="entry name" value="Cupin_2"/>
</dbReference>
<accession>A0A346XZU8</accession>
<dbReference type="AlphaFoldDB" id="A0A346XZU8"/>
<dbReference type="Pfam" id="PF07883">
    <property type="entry name" value="Cupin_2"/>
    <property type="match status" value="1"/>
</dbReference>
<organism evidence="2 3">
    <name type="scientific">Euzebya pacifica</name>
    <dbReference type="NCBI Taxonomy" id="1608957"/>
    <lineage>
        <taxon>Bacteria</taxon>
        <taxon>Bacillati</taxon>
        <taxon>Actinomycetota</taxon>
        <taxon>Nitriliruptoria</taxon>
        <taxon>Euzebyales</taxon>
    </lineage>
</organism>
<evidence type="ECO:0000313" key="3">
    <source>
        <dbReference type="Proteomes" id="UP000264006"/>
    </source>
</evidence>
<reference evidence="2 3" key="1">
    <citation type="submission" date="2018-09" db="EMBL/GenBank/DDBJ databases">
        <title>Complete genome sequence of Euzebya sp. DY32-46 isolated from seawater of Pacific Ocean.</title>
        <authorList>
            <person name="Xu L."/>
            <person name="Wu Y.-H."/>
            <person name="Xu X.-W."/>
        </authorList>
    </citation>
    <scope>NUCLEOTIDE SEQUENCE [LARGE SCALE GENOMIC DNA]</scope>
    <source>
        <strain evidence="2 3">DY32-46</strain>
    </source>
</reference>
<dbReference type="KEGG" id="euz:DVS28_a3068"/>
<keyword evidence="3" id="KW-1185">Reference proteome</keyword>
<dbReference type="InterPro" id="IPR011051">
    <property type="entry name" value="RmlC_Cupin_sf"/>
</dbReference>
<dbReference type="EMBL" id="CP031165">
    <property type="protein sequence ID" value="AXV07745.1"/>
    <property type="molecule type" value="Genomic_DNA"/>
</dbReference>
<dbReference type="InterPro" id="IPR014710">
    <property type="entry name" value="RmlC-like_jellyroll"/>
</dbReference>
<sequence>MAFVVRPDEGTHLRGPAGGPSIIKARAETTGGVFAFLQVGVGPGQGPPEHVHANEDEMWFVHLGDFRFLTDGRLLDAPEKSFVFVPRGTSHCFQNVTDEPGEVLVMFTPGGMERFFELHAALPAGPADPAAYGEIAAACAMTVTGPPLGTRPPGWEATRLEVPSTSTPLTPR</sequence>
<dbReference type="PANTHER" id="PTHR36440">
    <property type="entry name" value="PUTATIVE (AFU_ORTHOLOGUE AFUA_8G07350)-RELATED"/>
    <property type="match status" value="1"/>
</dbReference>
<dbReference type="InterPro" id="IPR053146">
    <property type="entry name" value="QDO-like"/>
</dbReference>
<evidence type="ECO:0000313" key="2">
    <source>
        <dbReference type="EMBL" id="AXV07745.1"/>
    </source>
</evidence>
<feature type="domain" description="Cupin type-2" evidence="1">
    <location>
        <begin position="40"/>
        <end position="107"/>
    </location>
</feature>
<proteinExistence type="predicted"/>
<dbReference type="Proteomes" id="UP000264006">
    <property type="component" value="Chromosome"/>
</dbReference>
<gene>
    <name evidence="2" type="ORF">DVS28_a3068</name>
</gene>
<dbReference type="SUPFAM" id="SSF51182">
    <property type="entry name" value="RmlC-like cupins"/>
    <property type="match status" value="1"/>
</dbReference>